<keyword evidence="2" id="KW-1185">Reference proteome</keyword>
<evidence type="ECO:0000313" key="1">
    <source>
        <dbReference type="EMBL" id="EGT32248.1"/>
    </source>
</evidence>
<name>G0NJE0_CAEBE</name>
<gene>
    <name evidence="1" type="ORF">CAEBREN_01722</name>
</gene>
<evidence type="ECO:0000313" key="2">
    <source>
        <dbReference type="Proteomes" id="UP000008068"/>
    </source>
</evidence>
<dbReference type="InParanoid" id="G0NJE0"/>
<protein>
    <submittedName>
        <fullName evidence="1">Uncharacterized protein</fullName>
    </submittedName>
</protein>
<proteinExistence type="predicted"/>
<dbReference type="HOGENOM" id="CLU_1116576_0_0_1"/>
<dbReference type="AlphaFoldDB" id="G0NJE0"/>
<organism evidence="2">
    <name type="scientific">Caenorhabditis brenneri</name>
    <name type="common">Nematode worm</name>
    <dbReference type="NCBI Taxonomy" id="135651"/>
    <lineage>
        <taxon>Eukaryota</taxon>
        <taxon>Metazoa</taxon>
        <taxon>Ecdysozoa</taxon>
        <taxon>Nematoda</taxon>
        <taxon>Chromadorea</taxon>
        <taxon>Rhabditida</taxon>
        <taxon>Rhabditina</taxon>
        <taxon>Rhabditomorpha</taxon>
        <taxon>Rhabditoidea</taxon>
        <taxon>Rhabditidae</taxon>
        <taxon>Peloderinae</taxon>
        <taxon>Caenorhabditis</taxon>
    </lineage>
</organism>
<dbReference type="Proteomes" id="UP000008068">
    <property type="component" value="Unassembled WGS sequence"/>
</dbReference>
<dbReference type="EMBL" id="GL379895">
    <property type="protein sequence ID" value="EGT32248.1"/>
    <property type="molecule type" value="Genomic_DNA"/>
</dbReference>
<sequence length="249" mass="28450">MGSLINILRKRQKEMTNILKNLEEIVYISTIVFRNDFIITIRVPEQSPPLSRYLCALLSCLISRSSVPKPSFYSVYSTGRRPSNSICFPSNGGLLGGKTLIFTNFIQFLMILFHERSCYRFIGTGEKSLLPDVAADTMVGIYVVAQAMYALLAGVPPTTLCYFRLNETIQHRSFFSLFDDWKAGNRFKGEIYFKRFQSFINNLLEGAQFTNIQIASSRCLLTGMIQTFLKNDSYLFSSHEIRCINDIFL</sequence>
<reference evidence="2" key="1">
    <citation type="submission" date="2011-07" db="EMBL/GenBank/DDBJ databases">
        <authorList>
            <consortium name="Caenorhabditis brenneri Sequencing and Analysis Consortium"/>
            <person name="Wilson R.K."/>
        </authorList>
    </citation>
    <scope>NUCLEOTIDE SEQUENCE [LARGE SCALE GENOMIC DNA]</scope>
    <source>
        <strain evidence="2">PB2801</strain>
    </source>
</reference>
<accession>G0NJE0</accession>